<dbReference type="SMART" id="SM00382">
    <property type="entry name" value="AAA"/>
    <property type="match status" value="1"/>
</dbReference>
<dbReference type="PANTHER" id="PTHR42711">
    <property type="entry name" value="ABC TRANSPORTER ATP-BINDING PROTEIN"/>
    <property type="match status" value="1"/>
</dbReference>
<evidence type="ECO:0000256" key="8">
    <source>
        <dbReference type="ARBA" id="ARBA00023251"/>
    </source>
</evidence>
<dbReference type="STRING" id="571915.CMUST_08360"/>
<dbReference type="SUPFAM" id="SSF52540">
    <property type="entry name" value="P-loop containing nucleoside triphosphate hydrolases"/>
    <property type="match status" value="1"/>
</dbReference>
<evidence type="ECO:0000256" key="2">
    <source>
        <dbReference type="ARBA" id="ARBA00022448"/>
    </source>
</evidence>
<proteinExistence type="predicted"/>
<keyword evidence="6" id="KW-1278">Translocase</keyword>
<feature type="domain" description="ABC transporter" evidence="9">
    <location>
        <begin position="10"/>
        <end position="235"/>
    </location>
</feature>
<keyword evidence="8" id="KW-0046">Antibiotic resistance</keyword>
<evidence type="ECO:0000259" key="9">
    <source>
        <dbReference type="PROSITE" id="PS50893"/>
    </source>
</evidence>
<dbReference type="PATRIC" id="fig|571915.4.peg.1775"/>
<evidence type="ECO:0000256" key="7">
    <source>
        <dbReference type="ARBA" id="ARBA00023136"/>
    </source>
</evidence>
<dbReference type="PROSITE" id="PS00211">
    <property type="entry name" value="ABC_TRANSPORTER_1"/>
    <property type="match status" value="1"/>
</dbReference>
<dbReference type="Proteomes" id="UP000035199">
    <property type="component" value="Chromosome"/>
</dbReference>
<dbReference type="Gene3D" id="3.40.50.300">
    <property type="entry name" value="P-loop containing nucleotide triphosphate hydrolases"/>
    <property type="match status" value="1"/>
</dbReference>
<dbReference type="InterPro" id="IPR017871">
    <property type="entry name" value="ABC_transporter-like_CS"/>
</dbReference>
<dbReference type="EMBL" id="CP011542">
    <property type="protein sequence ID" value="AKK05996.1"/>
    <property type="molecule type" value="Genomic_DNA"/>
</dbReference>
<reference evidence="10 11" key="1">
    <citation type="journal article" date="2015" name="Genome Announc.">
        <title>Complete Genome Sequence of the Type Strain Corynebacterium mustelae DSM 45274, Isolated from Various Tissues of a Male Ferret with Lethal Sepsis.</title>
        <authorList>
            <person name="Ruckert C."/>
            <person name="Eimer J."/>
            <person name="Winkler A."/>
            <person name="Tauch A."/>
        </authorList>
    </citation>
    <scope>NUCLEOTIDE SEQUENCE [LARGE SCALE GENOMIC DNA]</scope>
    <source>
        <strain evidence="10 11">DSM 45274</strain>
    </source>
</reference>
<evidence type="ECO:0000256" key="5">
    <source>
        <dbReference type="ARBA" id="ARBA00022840"/>
    </source>
</evidence>
<dbReference type="FunFam" id="3.40.50.300:FF:000589">
    <property type="entry name" value="ABC transporter, ATP-binding subunit"/>
    <property type="match status" value="1"/>
</dbReference>
<keyword evidence="11" id="KW-1185">Reference proteome</keyword>
<keyword evidence="7" id="KW-0472">Membrane</keyword>
<dbReference type="GO" id="GO:0005524">
    <property type="term" value="F:ATP binding"/>
    <property type="evidence" value="ECO:0007669"/>
    <property type="project" value="UniProtKB-KW"/>
</dbReference>
<name>A0A0G3GXU8_9CORY</name>
<dbReference type="InterPro" id="IPR003439">
    <property type="entry name" value="ABC_transporter-like_ATP-bd"/>
</dbReference>
<evidence type="ECO:0000313" key="11">
    <source>
        <dbReference type="Proteomes" id="UP000035199"/>
    </source>
</evidence>
<dbReference type="InterPro" id="IPR003593">
    <property type="entry name" value="AAA+_ATPase"/>
</dbReference>
<evidence type="ECO:0000256" key="4">
    <source>
        <dbReference type="ARBA" id="ARBA00022741"/>
    </source>
</evidence>
<dbReference type="KEGG" id="cmv:CMUST_08360"/>
<dbReference type="AlphaFoldDB" id="A0A0G3GXU8"/>
<accession>A0A0G3GXU8</accession>
<keyword evidence="2" id="KW-0813">Transport</keyword>
<dbReference type="PANTHER" id="PTHR42711:SF16">
    <property type="entry name" value="ABC TRANSPORTER ATP-BINDING PROTEIN"/>
    <property type="match status" value="1"/>
</dbReference>
<dbReference type="InterPro" id="IPR050763">
    <property type="entry name" value="ABC_transporter_ATP-binding"/>
</dbReference>
<keyword evidence="3" id="KW-1003">Cell membrane</keyword>
<reference evidence="11" key="2">
    <citation type="submission" date="2015-05" db="EMBL/GenBank/DDBJ databases">
        <title>Complete genome sequence of Corynebacterium mustelae DSM 45274, isolated from various tissues of a male ferret with lethal sepsis.</title>
        <authorList>
            <person name="Ruckert C."/>
            <person name="Albersmeier A."/>
            <person name="Winkler A."/>
            <person name="Tauch A."/>
        </authorList>
    </citation>
    <scope>NUCLEOTIDE SEQUENCE [LARGE SCALE GENOMIC DNA]</scope>
    <source>
        <strain evidence="11">DSM 45274</strain>
    </source>
</reference>
<dbReference type="GO" id="GO:0046677">
    <property type="term" value="P:response to antibiotic"/>
    <property type="evidence" value="ECO:0007669"/>
    <property type="project" value="UniProtKB-KW"/>
</dbReference>
<dbReference type="PROSITE" id="PS50893">
    <property type="entry name" value="ABC_TRANSPORTER_2"/>
    <property type="match status" value="1"/>
</dbReference>
<dbReference type="GO" id="GO:0016887">
    <property type="term" value="F:ATP hydrolysis activity"/>
    <property type="evidence" value="ECO:0007669"/>
    <property type="project" value="InterPro"/>
</dbReference>
<sequence length="305" mass="33217">MISTDNVYALELHDVVKRFGTKTAVAGITLQVEPGIILALLGPNGAGKTTTIEMCEGFTKPTSGRISVFGIDPSRNPDAVRNQVGIMLQDSGSYSGIKVRELLELTARYSTNPLDIDWLLDVVGLKNAESVTYRRLSGGQKQRLNLAVALISRPRLIFLDEPTAGMDTQSKMMMWDLVHALKADGVTVVLTTHLMEEAETLADRIVILDAGSIVAEGTLAQLQRYATPHISFQTNHELDVSSFAGPNIIVVKPGVYRIADSPTPELVEKLAAFAAQQSILITQLDTQMQSLENIFLDVTGRNLRS</sequence>
<evidence type="ECO:0000256" key="1">
    <source>
        <dbReference type="ARBA" id="ARBA00004202"/>
    </source>
</evidence>
<keyword evidence="5" id="KW-0067">ATP-binding</keyword>
<evidence type="ECO:0000256" key="6">
    <source>
        <dbReference type="ARBA" id="ARBA00022967"/>
    </source>
</evidence>
<dbReference type="GO" id="GO:0005886">
    <property type="term" value="C:plasma membrane"/>
    <property type="evidence" value="ECO:0007669"/>
    <property type="project" value="UniProtKB-SubCell"/>
</dbReference>
<evidence type="ECO:0000313" key="10">
    <source>
        <dbReference type="EMBL" id="AKK05996.1"/>
    </source>
</evidence>
<dbReference type="InterPro" id="IPR027417">
    <property type="entry name" value="P-loop_NTPase"/>
</dbReference>
<dbReference type="Pfam" id="PF00005">
    <property type="entry name" value="ABC_tran"/>
    <property type="match status" value="1"/>
</dbReference>
<protein>
    <submittedName>
        <fullName evidence="10">ABC-type multidrug transport system, ATPase component</fullName>
    </submittedName>
</protein>
<dbReference type="CDD" id="cd03230">
    <property type="entry name" value="ABC_DR_subfamily_A"/>
    <property type="match status" value="1"/>
</dbReference>
<organism evidence="10 11">
    <name type="scientific">Corynebacterium mustelae</name>
    <dbReference type="NCBI Taxonomy" id="571915"/>
    <lineage>
        <taxon>Bacteria</taxon>
        <taxon>Bacillati</taxon>
        <taxon>Actinomycetota</taxon>
        <taxon>Actinomycetes</taxon>
        <taxon>Mycobacteriales</taxon>
        <taxon>Corynebacteriaceae</taxon>
        <taxon>Corynebacterium</taxon>
    </lineage>
</organism>
<dbReference type="GO" id="GO:0055085">
    <property type="term" value="P:transmembrane transport"/>
    <property type="evidence" value="ECO:0007669"/>
    <property type="project" value="UniProtKB-ARBA"/>
</dbReference>
<gene>
    <name evidence="10" type="ORF">CMUST_08360</name>
</gene>
<evidence type="ECO:0000256" key="3">
    <source>
        <dbReference type="ARBA" id="ARBA00022475"/>
    </source>
</evidence>
<comment type="subcellular location">
    <subcellularLocation>
        <location evidence="1">Cell membrane</location>
        <topology evidence="1">Peripheral membrane protein</topology>
    </subcellularLocation>
</comment>
<keyword evidence="4" id="KW-0547">Nucleotide-binding</keyword>